<dbReference type="RefSeq" id="WP_012063561.1">
    <property type="nucleotide sequence ID" value="NC_009633.1"/>
</dbReference>
<evidence type="ECO:0000313" key="2">
    <source>
        <dbReference type="Proteomes" id="UP000001572"/>
    </source>
</evidence>
<dbReference type="STRING" id="293826.Amet_2432"/>
<accession>A6TQW8</accession>
<proteinExistence type="predicted"/>
<dbReference type="KEGG" id="amt:Amet_2432"/>
<keyword evidence="2" id="KW-1185">Reference proteome</keyword>
<sequence>MASNTPNLDLYKKDPVQDGDDTFNIETMLNENWDKIDEGIGDAAESKTAIDAHKAAAMPHKFIGSDGKVYRWGLGQQGGQFGFIYEEVVV</sequence>
<dbReference type="EMBL" id="CP000724">
    <property type="protein sequence ID" value="ABR48586.1"/>
    <property type="molecule type" value="Genomic_DNA"/>
</dbReference>
<dbReference type="OrthoDB" id="1958147at2"/>
<organism evidence="1 2">
    <name type="scientific">Alkaliphilus metalliredigens (strain QYMF)</name>
    <dbReference type="NCBI Taxonomy" id="293826"/>
    <lineage>
        <taxon>Bacteria</taxon>
        <taxon>Bacillati</taxon>
        <taxon>Bacillota</taxon>
        <taxon>Clostridia</taxon>
        <taxon>Peptostreptococcales</taxon>
        <taxon>Natronincolaceae</taxon>
        <taxon>Alkaliphilus</taxon>
    </lineage>
</organism>
<gene>
    <name evidence="1" type="ordered locus">Amet_2432</name>
</gene>
<evidence type="ECO:0000313" key="1">
    <source>
        <dbReference type="EMBL" id="ABR48586.1"/>
    </source>
</evidence>
<name>A6TQW8_ALKMQ</name>
<dbReference type="eggNOG" id="ENOG5033IGK">
    <property type="taxonomic scope" value="Bacteria"/>
</dbReference>
<reference evidence="2" key="1">
    <citation type="journal article" date="2016" name="Genome Announc.">
        <title>Complete genome sequence of Alkaliphilus metalliredigens strain QYMF, an alkaliphilic and metal-reducing bacterium isolated from borax-contaminated leachate ponds.</title>
        <authorList>
            <person name="Hwang C."/>
            <person name="Copeland A."/>
            <person name="Lucas S."/>
            <person name="Lapidus A."/>
            <person name="Barry K."/>
            <person name="Detter J.C."/>
            <person name="Glavina Del Rio T."/>
            <person name="Hammon N."/>
            <person name="Israni S."/>
            <person name="Dalin E."/>
            <person name="Tice H."/>
            <person name="Pitluck S."/>
            <person name="Chertkov O."/>
            <person name="Brettin T."/>
            <person name="Bruce D."/>
            <person name="Han C."/>
            <person name="Schmutz J."/>
            <person name="Larimer F."/>
            <person name="Land M.L."/>
            <person name="Hauser L."/>
            <person name="Kyrpides N."/>
            <person name="Mikhailova N."/>
            <person name="Ye Q."/>
            <person name="Zhou J."/>
            <person name="Richardson P."/>
            <person name="Fields M.W."/>
        </authorList>
    </citation>
    <scope>NUCLEOTIDE SEQUENCE [LARGE SCALE GENOMIC DNA]</scope>
    <source>
        <strain evidence="2">QYMF</strain>
    </source>
</reference>
<protein>
    <submittedName>
        <fullName evidence="1">Uncharacterized protein</fullName>
    </submittedName>
</protein>
<dbReference type="AlphaFoldDB" id="A6TQW8"/>
<dbReference type="HOGENOM" id="CLU_2434364_0_0_9"/>
<dbReference type="Proteomes" id="UP000001572">
    <property type="component" value="Chromosome"/>
</dbReference>